<dbReference type="EMBL" id="JAPXFL010000009">
    <property type="protein sequence ID" value="KAK9501759.1"/>
    <property type="molecule type" value="Genomic_DNA"/>
</dbReference>
<evidence type="ECO:0000313" key="3">
    <source>
        <dbReference type="Proteomes" id="UP001461498"/>
    </source>
</evidence>
<organism evidence="2 3">
    <name type="scientific">Rhynocoris fuscipes</name>
    <dbReference type="NCBI Taxonomy" id="488301"/>
    <lineage>
        <taxon>Eukaryota</taxon>
        <taxon>Metazoa</taxon>
        <taxon>Ecdysozoa</taxon>
        <taxon>Arthropoda</taxon>
        <taxon>Hexapoda</taxon>
        <taxon>Insecta</taxon>
        <taxon>Pterygota</taxon>
        <taxon>Neoptera</taxon>
        <taxon>Paraneoptera</taxon>
        <taxon>Hemiptera</taxon>
        <taxon>Heteroptera</taxon>
        <taxon>Panheteroptera</taxon>
        <taxon>Cimicomorpha</taxon>
        <taxon>Reduviidae</taxon>
        <taxon>Harpactorinae</taxon>
        <taxon>Harpactorini</taxon>
        <taxon>Rhynocoris</taxon>
    </lineage>
</organism>
<protein>
    <submittedName>
        <fullName evidence="2">Uncharacterized protein</fullName>
    </submittedName>
</protein>
<gene>
    <name evidence="2" type="ORF">O3M35_012430</name>
</gene>
<comment type="caution">
    <text evidence="2">The sequence shown here is derived from an EMBL/GenBank/DDBJ whole genome shotgun (WGS) entry which is preliminary data.</text>
</comment>
<reference evidence="2 3" key="1">
    <citation type="submission" date="2022-12" db="EMBL/GenBank/DDBJ databases">
        <title>Chromosome-level genome assembly of true bugs.</title>
        <authorList>
            <person name="Ma L."/>
            <person name="Li H."/>
        </authorList>
    </citation>
    <scope>NUCLEOTIDE SEQUENCE [LARGE SCALE GENOMIC DNA]</scope>
    <source>
        <strain evidence="2">Lab_2022b</strain>
    </source>
</reference>
<keyword evidence="3" id="KW-1185">Reference proteome</keyword>
<proteinExistence type="predicted"/>
<feature type="transmembrane region" description="Helical" evidence="1">
    <location>
        <begin position="30"/>
        <end position="54"/>
    </location>
</feature>
<keyword evidence="1" id="KW-1133">Transmembrane helix</keyword>
<evidence type="ECO:0000313" key="2">
    <source>
        <dbReference type="EMBL" id="KAK9501759.1"/>
    </source>
</evidence>
<sequence>MITTVIQCPEIMVIINMVQDVPARLLPLPIILTAVLELLITQVLEVSFYSYFFYVKDYSKKLLVSERKTQ</sequence>
<keyword evidence="1" id="KW-0472">Membrane</keyword>
<name>A0AAW1CZN5_9HEMI</name>
<accession>A0AAW1CZN5</accession>
<evidence type="ECO:0000256" key="1">
    <source>
        <dbReference type="SAM" id="Phobius"/>
    </source>
</evidence>
<keyword evidence="1" id="KW-0812">Transmembrane</keyword>
<dbReference type="AlphaFoldDB" id="A0AAW1CZN5"/>
<dbReference type="Proteomes" id="UP001461498">
    <property type="component" value="Unassembled WGS sequence"/>
</dbReference>